<reference evidence="5 6" key="1">
    <citation type="submission" date="2020-08" db="EMBL/GenBank/DDBJ databases">
        <title>Bridging the membrane lipid divide: bacteria of the FCB group superphylum have the potential to synthesize archaeal ether lipids.</title>
        <authorList>
            <person name="Villanueva L."/>
            <person name="Von Meijenfeldt F.A.B."/>
            <person name="Westbye A.B."/>
            <person name="Yadav S."/>
            <person name="Hopmans E.C."/>
            <person name="Dutilh B.E."/>
            <person name="Sinninghe Damste J.S."/>
        </authorList>
    </citation>
    <scope>NUCLEOTIDE SEQUENCE [LARGE SCALE GENOMIC DNA]</scope>
    <source>
        <strain evidence="5">NIOZ-UU82</strain>
    </source>
</reference>
<feature type="binding site" evidence="3">
    <location>
        <begin position="219"/>
        <end position="226"/>
    </location>
    <ligand>
        <name>ATP</name>
        <dbReference type="ChEBI" id="CHEBI:30616"/>
    </ligand>
</feature>
<dbReference type="PANTHER" id="PTHR13504:SF38">
    <property type="entry name" value="FIDO DOMAIN-CONTAINING PROTEIN"/>
    <property type="match status" value="1"/>
</dbReference>
<feature type="binding site" evidence="1">
    <location>
        <position position="257"/>
    </location>
    <ligand>
        <name>ATP</name>
        <dbReference type="ChEBI" id="CHEBI:30616"/>
    </ligand>
</feature>
<dbReference type="Pfam" id="PF02661">
    <property type="entry name" value="Fic"/>
    <property type="match status" value="1"/>
</dbReference>
<gene>
    <name evidence="5" type="ORF">H8E80_06250</name>
</gene>
<proteinExistence type="predicted"/>
<accession>A0A8J6N7B8</accession>
<evidence type="ECO:0000256" key="3">
    <source>
        <dbReference type="PIRSR" id="PIRSR640198-2"/>
    </source>
</evidence>
<feature type="domain" description="Fido" evidence="4">
    <location>
        <begin position="129"/>
        <end position="279"/>
    </location>
</feature>
<comment type="caution">
    <text evidence="5">The sequence shown here is derived from an EMBL/GenBank/DDBJ whole genome shotgun (WGS) entry which is preliminary data.</text>
</comment>
<dbReference type="InterPro" id="IPR026287">
    <property type="entry name" value="SoFic-like"/>
</dbReference>
<feature type="binding site" evidence="1">
    <location>
        <begin position="220"/>
        <end position="226"/>
    </location>
    <ligand>
        <name>ATP</name>
        <dbReference type="ChEBI" id="CHEBI:30616"/>
    </ligand>
</feature>
<protein>
    <submittedName>
        <fullName evidence="5">Fic family protein</fullName>
    </submittedName>
</protein>
<evidence type="ECO:0000259" key="4">
    <source>
        <dbReference type="PROSITE" id="PS51459"/>
    </source>
</evidence>
<evidence type="ECO:0000313" key="5">
    <source>
        <dbReference type="EMBL" id="MBC8199630.1"/>
    </source>
</evidence>
<feature type="binding site" evidence="1">
    <location>
        <position position="83"/>
    </location>
    <ligand>
        <name>ATP</name>
        <dbReference type="ChEBI" id="CHEBI:30616"/>
    </ligand>
</feature>
<evidence type="ECO:0000256" key="1">
    <source>
        <dbReference type="PIRSR" id="PIRSR038925-1"/>
    </source>
</evidence>
<dbReference type="Gene3D" id="1.10.3290.10">
    <property type="entry name" value="Fido-like domain"/>
    <property type="match status" value="1"/>
</dbReference>
<dbReference type="SUPFAM" id="SSF140931">
    <property type="entry name" value="Fic-like"/>
    <property type="match status" value="1"/>
</dbReference>
<dbReference type="PANTHER" id="PTHR13504">
    <property type="entry name" value="FIDO DOMAIN-CONTAINING PROTEIN DDB_G0283145"/>
    <property type="match status" value="1"/>
</dbReference>
<dbReference type="PROSITE" id="PS51459">
    <property type="entry name" value="FIDO"/>
    <property type="match status" value="1"/>
</dbReference>
<sequence>MESKQFLEEFQAGRRERTAGYQYFIPIPINRQWKWKDAQLNTLLEKASRKIGELNSFARLVPNIDLFIQLHVMKEAVISSRIEGTRTNIDEALLTEEDIRPERRDDWREVNNYTKALNAAINGLQQLPLSTRLLCQAHYTILEGVRGKHKNPDEFRKSQNWIGGASLEDAVFIPPAHTYVSDLMGDLENFLHNDKIAVPALIRIAIAHYQFETIHPFLDGNGRIGRLLITLYLVSEKILSQPLLYLSAFFEKDKGLYYDKLQFVREKNEISSWLKYFLTGIYETADQATNTLSEMIKLKENLESEIRRDMGRRTQSALTLLQQLFKHPVVQVKNVEQICRLSTKAANNLVATFTKKGYLSEFSGQRRYRTFRFEPYLKLFSE</sequence>
<dbReference type="PIRSF" id="PIRSF038925">
    <property type="entry name" value="AMP-prot_trans"/>
    <property type="match status" value="1"/>
</dbReference>
<dbReference type="InterPro" id="IPR003812">
    <property type="entry name" value="Fido"/>
</dbReference>
<dbReference type="InterPro" id="IPR040198">
    <property type="entry name" value="Fido_containing"/>
</dbReference>
<dbReference type="Pfam" id="PF13784">
    <property type="entry name" value="Fic_N"/>
    <property type="match status" value="1"/>
</dbReference>
<dbReference type="InterPro" id="IPR025758">
    <property type="entry name" value="Fic/DOC_N"/>
</dbReference>
<evidence type="ECO:0000256" key="2">
    <source>
        <dbReference type="PIRSR" id="PIRSR640198-1"/>
    </source>
</evidence>
<keyword evidence="1" id="KW-0547">Nucleotide-binding</keyword>
<keyword evidence="1" id="KW-0067">ATP-binding</keyword>
<dbReference type="Proteomes" id="UP000603545">
    <property type="component" value="Unassembled WGS sequence"/>
</dbReference>
<dbReference type="AlphaFoldDB" id="A0A8J6N7B8"/>
<feature type="binding site" evidence="1">
    <location>
        <position position="215"/>
    </location>
    <ligand>
        <name>ATP</name>
        <dbReference type="ChEBI" id="CHEBI:30616"/>
    </ligand>
</feature>
<dbReference type="GO" id="GO:0005524">
    <property type="term" value="F:ATP binding"/>
    <property type="evidence" value="ECO:0007669"/>
    <property type="project" value="UniProtKB-KW"/>
</dbReference>
<organism evidence="5 6">
    <name type="scientific">Candidatus Desulfaltia bathyphila</name>
    <dbReference type="NCBI Taxonomy" id="2841697"/>
    <lineage>
        <taxon>Bacteria</taxon>
        <taxon>Pseudomonadati</taxon>
        <taxon>Thermodesulfobacteriota</taxon>
        <taxon>Desulfobacteria</taxon>
        <taxon>Desulfobacterales</taxon>
        <taxon>Desulfobacterales incertae sedis</taxon>
        <taxon>Candidatus Desulfaltia</taxon>
    </lineage>
</organism>
<evidence type="ECO:0000313" key="6">
    <source>
        <dbReference type="Proteomes" id="UP000603545"/>
    </source>
</evidence>
<feature type="active site" evidence="2">
    <location>
        <position position="215"/>
    </location>
</feature>
<dbReference type="InterPro" id="IPR036597">
    <property type="entry name" value="Fido-like_dom_sf"/>
</dbReference>
<name>A0A8J6N7B8_9BACT</name>
<dbReference type="EMBL" id="JACNLL010000056">
    <property type="protein sequence ID" value="MBC8199630.1"/>
    <property type="molecule type" value="Genomic_DNA"/>
</dbReference>